<dbReference type="Gene3D" id="3.30.420.10">
    <property type="entry name" value="Ribonuclease H-like superfamily/Ribonuclease H"/>
    <property type="match status" value="1"/>
</dbReference>
<protein>
    <recommendedName>
        <fullName evidence="1">3'-5' exonuclease domain-containing protein</fullName>
    </recommendedName>
</protein>
<keyword evidence="4" id="KW-1185">Reference proteome</keyword>
<dbReference type="InterPro" id="IPR036397">
    <property type="entry name" value="RNaseH_sf"/>
</dbReference>
<dbReference type="Proteomes" id="UP000663829">
    <property type="component" value="Unassembled WGS sequence"/>
</dbReference>
<reference evidence="2" key="1">
    <citation type="submission" date="2021-02" db="EMBL/GenBank/DDBJ databases">
        <authorList>
            <person name="Nowell W R."/>
        </authorList>
    </citation>
    <scope>NUCLEOTIDE SEQUENCE</scope>
</reference>
<dbReference type="EMBL" id="CAJNOQ010008965">
    <property type="protein sequence ID" value="CAF1211655.1"/>
    <property type="molecule type" value="Genomic_DNA"/>
</dbReference>
<dbReference type="Pfam" id="PF01612">
    <property type="entry name" value="DNA_pol_A_exo1"/>
    <property type="match status" value="1"/>
</dbReference>
<dbReference type="GO" id="GO:0006139">
    <property type="term" value="P:nucleobase-containing compound metabolic process"/>
    <property type="evidence" value="ECO:0007669"/>
    <property type="project" value="InterPro"/>
</dbReference>
<dbReference type="GO" id="GO:0003676">
    <property type="term" value="F:nucleic acid binding"/>
    <property type="evidence" value="ECO:0007669"/>
    <property type="project" value="InterPro"/>
</dbReference>
<gene>
    <name evidence="2" type="ORF">GPM918_LOCUS24241</name>
    <name evidence="3" type="ORF">SRO942_LOCUS24239</name>
</gene>
<dbReference type="InterPro" id="IPR002562">
    <property type="entry name" value="3'-5'_exonuclease_dom"/>
</dbReference>
<dbReference type="InterPro" id="IPR012337">
    <property type="entry name" value="RNaseH-like_sf"/>
</dbReference>
<organism evidence="2 4">
    <name type="scientific">Didymodactylos carnosus</name>
    <dbReference type="NCBI Taxonomy" id="1234261"/>
    <lineage>
        <taxon>Eukaryota</taxon>
        <taxon>Metazoa</taxon>
        <taxon>Spiralia</taxon>
        <taxon>Gnathifera</taxon>
        <taxon>Rotifera</taxon>
        <taxon>Eurotatoria</taxon>
        <taxon>Bdelloidea</taxon>
        <taxon>Philodinida</taxon>
        <taxon>Philodinidae</taxon>
        <taxon>Didymodactylos</taxon>
    </lineage>
</organism>
<accession>A0A814XAX4</accession>
<sequence>MGTHPVGRLRLNASNKRKVVRFFAVEINFLRGTLSDRTFEVVQNASNIQMFNLTREKATVRIINNSDRLYLSTTQYEKEDQSHHKCTSDDLDPLNRYVDGQDSGDDTRPLSYVMDRIAVMQFSIPGEDIIIHTQENGIRQQMVEFNRVFNCSRVAKIGHGCDNDVLMLQKHGIQIQNLIDVQIGYQLLTA</sequence>
<evidence type="ECO:0000313" key="2">
    <source>
        <dbReference type="EMBL" id="CAF1211655.1"/>
    </source>
</evidence>
<name>A0A814XAX4_9BILA</name>
<evidence type="ECO:0000313" key="3">
    <source>
        <dbReference type="EMBL" id="CAF3975603.1"/>
    </source>
</evidence>
<evidence type="ECO:0000259" key="1">
    <source>
        <dbReference type="Pfam" id="PF01612"/>
    </source>
</evidence>
<feature type="domain" description="3'-5' exonuclease" evidence="1">
    <location>
        <begin position="112"/>
        <end position="188"/>
    </location>
</feature>
<evidence type="ECO:0000313" key="4">
    <source>
        <dbReference type="Proteomes" id="UP000663829"/>
    </source>
</evidence>
<comment type="caution">
    <text evidence="2">The sequence shown here is derived from an EMBL/GenBank/DDBJ whole genome shotgun (WGS) entry which is preliminary data.</text>
</comment>
<dbReference type="GO" id="GO:0008408">
    <property type="term" value="F:3'-5' exonuclease activity"/>
    <property type="evidence" value="ECO:0007669"/>
    <property type="project" value="InterPro"/>
</dbReference>
<proteinExistence type="predicted"/>
<dbReference type="SUPFAM" id="SSF53098">
    <property type="entry name" value="Ribonuclease H-like"/>
    <property type="match status" value="1"/>
</dbReference>
<dbReference type="AlphaFoldDB" id="A0A814XAX4"/>
<dbReference type="Proteomes" id="UP000681722">
    <property type="component" value="Unassembled WGS sequence"/>
</dbReference>
<dbReference type="EMBL" id="CAJOBC010008965">
    <property type="protein sequence ID" value="CAF3975603.1"/>
    <property type="molecule type" value="Genomic_DNA"/>
</dbReference>